<feature type="transmembrane region" description="Helical" evidence="1">
    <location>
        <begin position="44"/>
        <end position="60"/>
    </location>
</feature>
<dbReference type="Proteomes" id="UP000482155">
    <property type="component" value="Unassembled WGS sequence"/>
</dbReference>
<proteinExistence type="predicted"/>
<dbReference type="RefSeq" id="WP_163967894.1">
    <property type="nucleotide sequence ID" value="NZ_JAAIVB010000078.1"/>
</dbReference>
<feature type="transmembrane region" description="Helical" evidence="1">
    <location>
        <begin position="15"/>
        <end position="38"/>
    </location>
</feature>
<reference evidence="2 3" key="1">
    <citation type="submission" date="2020-02" db="EMBL/GenBank/DDBJ databases">
        <authorList>
            <person name="Kim M.K."/>
        </authorList>
    </citation>
    <scope>NUCLEOTIDE SEQUENCE [LARGE SCALE GENOMIC DNA]</scope>
    <source>
        <strain evidence="2 3">17J57-3</strain>
    </source>
</reference>
<organism evidence="2 3">
    <name type="scientific">Noviherbaspirillum galbum</name>
    <dbReference type="NCBI Taxonomy" id="2709383"/>
    <lineage>
        <taxon>Bacteria</taxon>
        <taxon>Pseudomonadati</taxon>
        <taxon>Pseudomonadota</taxon>
        <taxon>Betaproteobacteria</taxon>
        <taxon>Burkholderiales</taxon>
        <taxon>Oxalobacteraceae</taxon>
        <taxon>Noviherbaspirillum</taxon>
    </lineage>
</organism>
<keyword evidence="1" id="KW-0472">Membrane</keyword>
<protein>
    <submittedName>
        <fullName evidence="2">Uncharacterized protein</fullName>
    </submittedName>
</protein>
<evidence type="ECO:0000256" key="1">
    <source>
        <dbReference type="SAM" id="Phobius"/>
    </source>
</evidence>
<gene>
    <name evidence="2" type="ORF">G3574_23005</name>
</gene>
<evidence type="ECO:0000313" key="2">
    <source>
        <dbReference type="EMBL" id="NEX63961.1"/>
    </source>
</evidence>
<dbReference type="EMBL" id="JAAIVB010000078">
    <property type="protein sequence ID" value="NEX63961.1"/>
    <property type="molecule type" value="Genomic_DNA"/>
</dbReference>
<sequence length="106" mass="11824">MLSFRSLFHASNRDMPFVTAAIALTAFFSSLLVALLMVADGQPAFLAIWSVLAFLTMKYVRAHRKWRGSFERIYAPGAMPAAAARQFRHAGKSADAEEVSFREVVR</sequence>
<name>A0A6B3STK2_9BURK</name>
<dbReference type="AlphaFoldDB" id="A0A6B3STK2"/>
<keyword evidence="1" id="KW-1133">Transmembrane helix</keyword>
<keyword evidence="1" id="KW-0812">Transmembrane</keyword>
<comment type="caution">
    <text evidence="2">The sequence shown here is derived from an EMBL/GenBank/DDBJ whole genome shotgun (WGS) entry which is preliminary data.</text>
</comment>
<accession>A0A6B3STK2</accession>
<evidence type="ECO:0000313" key="3">
    <source>
        <dbReference type="Proteomes" id="UP000482155"/>
    </source>
</evidence>
<keyword evidence="3" id="KW-1185">Reference proteome</keyword>